<evidence type="ECO:0000313" key="1">
    <source>
        <dbReference type="EMBL" id="ABM80606.1"/>
    </source>
</evidence>
<dbReference type="EnsemblBacteria" id="ABM80606">
    <property type="protein sequence ID" value="ABM80606"/>
    <property type="gene ID" value="Hbut_0752"/>
</dbReference>
<dbReference type="Proteomes" id="UP000002593">
    <property type="component" value="Chromosome"/>
</dbReference>
<organism evidence="1 2">
    <name type="scientific">Hyperthermus butylicus (strain DSM 5456 / JCM 9403 / PLM1-5)</name>
    <dbReference type="NCBI Taxonomy" id="415426"/>
    <lineage>
        <taxon>Archaea</taxon>
        <taxon>Thermoproteota</taxon>
        <taxon>Thermoprotei</taxon>
        <taxon>Desulfurococcales</taxon>
        <taxon>Pyrodictiaceae</taxon>
        <taxon>Hyperthermus</taxon>
    </lineage>
</organism>
<evidence type="ECO:0000313" key="2">
    <source>
        <dbReference type="Proteomes" id="UP000002593"/>
    </source>
</evidence>
<sequence>MEYSPEKGLIAVALIPNPSCEPGQAILEIASRLDGRRLGNCLVIEADMDAISLADIVADHGAERLVILGPLDEPDKPQGILRLGEYSYIQPDAIDPEELVSRLWPNLTGKLSIRDYIEALRFFHKGVFEAYACNTAGGRIDRETCRRLVEDWLRRLCRVHGEQDQRQ</sequence>
<protein>
    <submittedName>
        <fullName evidence="1">Uncharacterized protein</fullName>
    </submittedName>
</protein>
<gene>
    <name evidence="1" type="ordered locus">Hbut_0752</name>
</gene>
<name>A2BKU5_HYPBU</name>
<keyword evidence="2" id="KW-1185">Reference proteome</keyword>
<dbReference type="AlphaFoldDB" id="A2BKU5"/>
<dbReference type="KEGG" id="hbu:Hbut_0752"/>
<proteinExistence type="predicted"/>
<reference evidence="1 2" key="1">
    <citation type="journal article" date="2007" name="Archaea">
        <title>The genome of Hyperthermus butylicus: a sulfur-reducing, peptide fermenting, neutrophilic Crenarchaeote growing up to 108 degrees C.</title>
        <authorList>
            <person name="Brugger K."/>
            <person name="Chen L."/>
            <person name="Stark M."/>
            <person name="Zibat A."/>
            <person name="Redder P."/>
            <person name="Ruepp A."/>
            <person name="Awayez M."/>
            <person name="She Q."/>
            <person name="Garrett R.A."/>
            <person name="Klenk H.P."/>
        </authorList>
    </citation>
    <scope>NUCLEOTIDE SEQUENCE [LARGE SCALE GENOMIC DNA]</scope>
    <source>
        <strain evidence="2">DSM 5456 / JCM 9403 / PLM1-5</strain>
    </source>
</reference>
<dbReference type="EMBL" id="CP000493">
    <property type="protein sequence ID" value="ABM80606.1"/>
    <property type="molecule type" value="Genomic_DNA"/>
</dbReference>
<accession>A2BKU5</accession>
<dbReference type="HOGENOM" id="CLU_1590865_0_0_2"/>
<dbReference type="RefSeq" id="WP_011821924.1">
    <property type="nucleotide sequence ID" value="NC_008818.1"/>
</dbReference>
<dbReference type="GeneID" id="4782835"/>